<protein>
    <submittedName>
        <fullName evidence="1">Uncharacterized protein</fullName>
    </submittedName>
</protein>
<evidence type="ECO:0000313" key="1">
    <source>
        <dbReference type="EMBL" id="KAK8219698.1"/>
    </source>
</evidence>
<dbReference type="Proteomes" id="UP001320706">
    <property type="component" value="Unassembled WGS sequence"/>
</dbReference>
<proteinExistence type="predicted"/>
<comment type="caution">
    <text evidence="1">The sequence shown here is derived from an EMBL/GenBank/DDBJ whole genome shotgun (WGS) entry which is preliminary data.</text>
</comment>
<dbReference type="EMBL" id="JAMKPW020000003">
    <property type="protein sequence ID" value="KAK8219698.1"/>
    <property type="molecule type" value="Genomic_DNA"/>
</dbReference>
<organism evidence="1 2">
    <name type="scientific">Zalaria obscura</name>
    <dbReference type="NCBI Taxonomy" id="2024903"/>
    <lineage>
        <taxon>Eukaryota</taxon>
        <taxon>Fungi</taxon>
        <taxon>Dikarya</taxon>
        <taxon>Ascomycota</taxon>
        <taxon>Pezizomycotina</taxon>
        <taxon>Dothideomycetes</taxon>
        <taxon>Dothideomycetidae</taxon>
        <taxon>Dothideales</taxon>
        <taxon>Zalariaceae</taxon>
        <taxon>Zalaria</taxon>
    </lineage>
</organism>
<evidence type="ECO:0000313" key="2">
    <source>
        <dbReference type="Proteomes" id="UP001320706"/>
    </source>
</evidence>
<sequence length="307" mass="34610">MTMESPQNELMKALSTLHLGGRYSDLTVICKARKWHVHRAILCSRSGFFDGACSNQFREAKTGVIDLSEDDEEAVEHMIHYFYHLDYLNDDDDDEEDDPTSAELFRHRMQQDHLRTLPKKLDLSQIQDPLVAQAQAAARKPKSPLTPPAEALVQNTSYGFDKPRSPARKPRPTLGRRTISSSSTSSSSAVDSESEDDDSYETDESHLLTHTRVYALAEKYDVPGLKSLAQRKFEMAMACYYDSPEFADAIEEVYCSTIDSDRGLRDVVLQAFRSHPQLANTGDVFGVIKETPSLAFELWKVERGIPV</sequence>
<gene>
    <name evidence="1" type="ORF">M8818_000672</name>
</gene>
<accession>A0ACC3SLX1</accession>
<name>A0ACC3SLX1_9PEZI</name>
<reference evidence="1" key="1">
    <citation type="submission" date="2024-02" db="EMBL/GenBank/DDBJ databases">
        <title>Metagenome Assembled Genome of Zalaria obscura JY119.</title>
        <authorList>
            <person name="Vighnesh L."/>
            <person name="Jagadeeshwari U."/>
            <person name="Venkata Ramana C."/>
            <person name="Sasikala C."/>
        </authorList>
    </citation>
    <scope>NUCLEOTIDE SEQUENCE</scope>
    <source>
        <strain evidence="1">JY119</strain>
    </source>
</reference>
<keyword evidence="2" id="KW-1185">Reference proteome</keyword>